<sequence>MSLKNVHEKSYGRFSEITSILNDFHCLEGCKEMRKVRESFLNIGQYLILCKQKIKKQASSFLSYQITFKMNTTPESPEVAANVRGSCSWKTVCHYITKRHTPNQH</sequence>
<accession>A0A8D8R922</accession>
<proteinExistence type="predicted"/>
<dbReference type="AlphaFoldDB" id="A0A8D8R922"/>
<protein>
    <submittedName>
        <fullName evidence="1">Uncharacterized protein</fullName>
    </submittedName>
</protein>
<evidence type="ECO:0000313" key="1">
    <source>
        <dbReference type="EMBL" id="CAG6646779.1"/>
    </source>
</evidence>
<name>A0A8D8R922_9HEMI</name>
<organism evidence="1">
    <name type="scientific">Cacopsylla melanoneura</name>
    <dbReference type="NCBI Taxonomy" id="428564"/>
    <lineage>
        <taxon>Eukaryota</taxon>
        <taxon>Metazoa</taxon>
        <taxon>Ecdysozoa</taxon>
        <taxon>Arthropoda</taxon>
        <taxon>Hexapoda</taxon>
        <taxon>Insecta</taxon>
        <taxon>Pterygota</taxon>
        <taxon>Neoptera</taxon>
        <taxon>Paraneoptera</taxon>
        <taxon>Hemiptera</taxon>
        <taxon>Sternorrhyncha</taxon>
        <taxon>Psylloidea</taxon>
        <taxon>Psyllidae</taxon>
        <taxon>Psyllinae</taxon>
        <taxon>Cacopsylla</taxon>
    </lineage>
</organism>
<reference evidence="1" key="1">
    <citation type="submission" date="2021-05" db="EMBL/GenBank/DDBJ databases">
        <authorList>
            <person name="Alioto T."/>
            <person name="Alioto T."/>
            <person name="Gomez Garrido J."/>
        </authorList>
    </citation>
    <scope>NUCLEOTIDE SEQUENCE</scope>
</reference>
<dbReference type="EMBL" id="HBUF01143705">
    <property type="protein sequence ID" value="CAG6646779.1"/>
    <property type="molecule type" value="Transcribed_RNA"/>
</dbReference>